<feature type="region of interest" description="Domain I" evidence="6">
    <location>
        <begin position="1"/>
        <end position="64"/>
    </location>
</feature>
<dbReference type="Pfam" id="PF07499">
    <property type="entry name" value="RuvA_C"/>
    <property type="match status" value="1"/>
</dbReference>
<comment type="caution">
    <text evidence="6">Lacks conserved residue(s) required for the propagation of feature annotation.</text>
</comment>
<keyword evidence="2 6" id="KW-0227">DNA damage</keyword>
<dbReference type="Gene3D" id="1.10.8.10">
    <property type="entry name" value="DNA helicase RuvA subunit, C-terminal domain"/>
    <property type="match status" value="1"/>
</dbReference>
<keyword evidence="9" id="KW-1185">Reference proteome</keyword>
<dbReference type="GO" id="GO:0009379">
    <property type="term" value="C:Holliday junction helicase complex"/>
    <property type="evidence" value="ECO:0007669"/>
    <property type="project" value="InterPro"/>
</dbReference>
<keyword evidence="8" id="KW-0378">Hydrolase</keyword>
<dbReference type="SMART" id="SM00278">
    <property type="entry name" value="HhH1"/>
    <property type="match status" value="2"/>
</dbReference>
<dbReference type="InterPro" id="IPR010994">
    <property type="entry name" value="RuvA_2-like"/>
</dbReference>
<dbReference type="GO" id="GO:0048476">
    <property type="term" value="C:Holliday junction resolvase complex"/>
    <property type="evidence" value="ECO:0007669"/>
    <property type="project" value="UniProtKB-UniRule"/>
</dbReference>
<dbReference type="OrthoDB" id="5293449at2"/>
<accession>A0A1G7PRP0</accession>
<evidence type="ECO:0000313" key="9">
    <source>
        <dbReference type="Proteomes" id="UP000182427"/>
    </source>
</evidence>
<evidence type="ECO:0000256" key="1">
    <source>
        <dbReference type="ARBA" id="ARBA00022490"/>
    </source>
</evidence>
<dbReference type="CDD" id="cd14332">
    <property type="entry name" value="UBA_RuvA_C"/>
    <property type="match status" value="1"/>
</dbReference>
<comment type="subcellular location">
    <subcellularLocation>
        <location evidence="6">Cytoplasm</location>
    </subcellularLocation>
</comment>
<dbReference type="InterPro" id="IPR013849">
    <property type="entry name" value="DNA_helicase_Holl-junc_RuvA_I"/>
</dbReference>
<dbReference type="SUPFAM" id="SSF47781">
    <property type="entry name" value="RuvA domain 2-like"/>
    <property type="match status" value="1"/>
</dbReference>
<dbReference type="AlphaFoldDB" id="A0A1G7PRP0"/>
<keyword evidence="8" id="KW-0067">ATP-binding</keyword>
<dbReference type="Gene3D" id="2.40.50.140">
    <property type="entry name" value="Nucleic acid-binding proteins"/>
    <property type="match status" value="1"/>
</dbReference>
<comment type="subunit">
    <text evidence="6">Homotetramer. Forms an RuvA(8)-RuvB(12)-Holliday junction (HJ) complex. HJ DNA is sandwiched between 2 RuvA tetramers; dsDNA enters through RuvA and exits via RuvB. An RuvB hexamer assembles on each DNA strand where it exits the tetramer. Each RuvB hexamer is contacted by two RuvA subunits (via domain III) on 2 adjacent RuvB subunits; this complex drives branch migration. In the full resolvosome a probable DNA-RuvA(4)-RuvB(12)-RuvC(2) complex forms which resolves the HJ.</text>
</comment>
<feature type="domain" description="Helix-hairpin-helix DNA-binding motif class 1" evidence="7">
    <location>
        <begin position="73"/>
        <end position="92"/>
    </location>
</feature>
<dbReference type="GO" id="GO:0005524">
    <property type="term" value="F:ATP binding"/>
    <property type="evidence" value="ECO:0007669"/>
    <property type="project" value="InterPro"/>
</dbReference>
<keyword evidence="8" id="KW-0547">Nucleotide-binding</keyword>
<evidence type="ECO:0000313" key="8">
    <source>
        <dbReference type="EMBL" id="SDF88884.1"/>
    </source>
</evidence>
<dbReference type="Gene3D" id="1.10.150.20">
    <property type="entry name" value="5' to 3' exonuclease, C-terminal subdomain"/>
    <property type="match status" value="1"/>
</dbReference>
<dbReference type="SUPFAM" id="SSF46929">
    <property type="entry name" value="DNA helicase RuvA subunit, C-terminal domain"/>
    <property type="match status" value="1"/>
</dbReference>
<dbReference type="Pfam" id="PF01330">
    <property type="entry name" value="RuvA_N"/>
    <property type="match status" value="1"/>
</dbReference>
<comment type="function">
    <text evidence="6">The RuvA-RuvB-RuvC complex processes Holliday junction (HJ) DNA during genetic recombination and DNA repair, while the RuvA-RuvB complex plays an important role in the rescue of blocked DNA replication forks via replication fork reversal (RFR). RuvA specifically binds to HJ cruciform DNA, conferring on it an open structure. The RuvB hexamer acts as an ATP-dependent pump, pulling dsDNA into and through the RuvAB complex. HJ branch migration allows RuvC to scan DNA until it finds its consensus sequence, where it cleaves and resolves the cruciform DNA.</text>
</comment>
<keyword evidence="5 6" id="KW-0234">DNA repair</keyword>
<dbReference type="InterPro" id="IPR000085">
    <property type="entry name" value="RuvA"/>
</dbReference>
<dbReference type="EMBL" id="LT629690">
    <property type="protein sequence ID" value="SDF88884.1"/>
    <property type="molecule type" value="Genomic_DNA"/>
</dbReference>
<dbReference type="GO" id="GO:0006310">
    <property type="term" value="P:DNA recombination"/>
    <property type="evidence" value="ECO:0007669"/>
    <property type="project" value="UniProtKB-UniRule"/>
</dbReference>
<dbReference type="InterPro" id="IPR012340">
    <property type="entry name" value="NA-bd_OB-fold"/>
</dbReference>
<dbReference type="GO" id="GO:0009378">
    <property type="term" value="F:four-way junction helicase activity"/>
    <property type="evidence" value="ECO:0007669"/>
    <property type="project" value="InterPro"/>
</dbReference>
<dbReference type="InterPro" id="IPR036267">
    <property type="entry name" value="RuvA_C_sf"/>
</dbReference>
<keyword evidence="8" id="KW-0347">Helicase</keyword>
<dbReference type="Proteomes" id="UP000182427">
    <property type="component" value="Chromosome I"/>
</dbReference>
<sequence>MIAHLRGRLLSKSPNAVIVDCGGVGYDVAISVTTFTSLPDEGAEVSLHINTQVREDAIALFGFTDRDEKRLFERLITVSGIGPKLGITVLSGLSAERLVSAIRGGDTAMLVKIPGIGKKTAERVVLELKDKLDDLQAAAPVQTSGFQGGPVVDDVLSALVNLGYKRDSAQRAVETAIAKHESSELTIRTDFDALFRYSMQAIR</sequence>
<dbReference type="GO" id="GO:0000400">
    <property type="term" value="F:four-way junction DNA binding"/>
    <property type="evidence" value="ECO:0007669"/>
    <property type="project" value="UniProtKB-UniRule"/>
</dbReference>
<dbReference type="InterPro" id="IPR003583">
    <property type="entry name" value="Hlx-hairpin-Hlx_DNA-bd_motif"/>
</dbReference>
<evidence type="ECO:0000256" key="3">
    <source>
        <dbReference type="ARBA" id="ARBA00023125"/>
    </source>
</evidence>
<keyword evidence="4 6" id="KW-0233">DNA recombination</keyword>
<dbReference type="Pfam" id="PF14520">
    <property type="entry name" value="HHH_5"/>
    <property type="match status" value="1"/>
</dbReference>
<keyword evidence="1 6" id="KW-0963">Cytoplasm</keyword>
<feature type="region of interest" description="Domain III" evidence="6">
    <location>
        <begin position="152"/>
        <end position="203"/>
    </location>
</feature>
<evidence type="ECO:0000256" key="2">
    <source>
        <dbReference type="ARBA" id="ARBA00022763"/>
    </source>
</evidence>
<keyword evidence="3 6" id="KW-0238">DNA-binding</keyword>
<dbReference type="SUPFAM" id="SSF50249">
    <property type="entry name" value="Nucleic acid-binding proteins"/>
    <property type="match status" value="1"/>
</dbReference>
<dbReference type="RefSeq" id="WP_083346367.1">
    <property type="nucleotide sequence ID" value="NZ_LT629690.1"/>
</dbReference>
<evidence type="ECO:0000259" key="7">
    <source>
        <dbReference type="SMART" id="SM00278"/>
    </source>
</evidence>
<dbReference type="InterPro" id="IPR011114">
    <property type="entry name" value="RuvA_C"/>
</dbReference>
<proteinExistence type="inferred from homology"/>
<organism evidence="8 9">
    <name type="scientific">Terriglobus roseus</name>
    <dbReference type="NCBI Taxonomy" id="392734"/>
    <lineage>
        <taxon>Bacteria</taxon>
        <taxon>Pseudomonadati</taxon>
        <taxon>Acidobacteriota</taxon>
        <taxon>Terriglobia</taxon>
        <taxon>Terriglobales</taxon>
        <taxon>Acidobacteriaceae</taxon>
        <taxon>Terriglobus</taxon>
    </lineage>
</organism>
<evidence type="ECO:0000256" key="4">
    <source>
        <dbReference type="ARBA" id="ARBA00023172"/>
    </source>
</evidence>
<feature type="domain" description="Helix-hairpin-helix DNA-binding motif class 1" evidence="7">
    <location>
        <begin position="108"/>
        <end position="127"/>
    </location>
</feature>
<evidence type="ECO:0000256" key="6">
    <source>
        <dbReference type="HAMAP-Rule" id="MF_00031"/>
    </source>
</evidence>
<protein>
    <recommendedName>
        <fullName evidence="6">Holliday junction branch migration complex subunit RuvA</fullName>
    </recommendedName>
</protein>
<name>A0A1G7PRP0_9BACT</name>
<comment type="similarity">
    <text evidence="6">Belongs to the RuvA family.</text>
</comment>
<dbReference type="GO" id="GO:0005737">
    <property type="term" value="C:cytoplasm"/>
    <property type="evidence" value="ECO:0007669"/>
    <property type="project" value="UniProtKB-SubCell"/>
</dbReference>
<dbReference type="GO" id="GO:0006281">
    <property type="term" value="P:DNA repair"/>
    <property type="evidence" value="ECO:0007669"/>
    <property type="project" value="UniProtKB-UniRule"/>
</dbReference>
<comment type="domain">
    <text evidence="6">Has three domains with a flexible linker between the domains II and III and assumes an 'L' shape. Domain III is highly mobile and contacts RuvB.</text>
</comment>
<reference evidence="8 9" key="1">
    <citation type="submission" date="2016-10" db="EMBL/GenBank/DDBJ databases">
        <authorList>
            <person name="de Groot N.N."/>
        </authorList>
    </citation>
    <scope>NUCLEOTIDE SEQUENCE [LARGE SCALE GENOMIC DNA]</scope>
    <source>
        <strain evidence="8 9">GAS232</strain>
    </source>
</reference>
<gene>
    <name evidence="6" type="primary">ruvA</name>
    <name evidence="8" type="ORF">SAMN05444167_3599</name>
</gene>
<dbReference type="NCBIfam" id="TIGR00084">
    <property type="entry name" value="ruvA"/>
    <property type="match status" value="1"/>
</dbReference>
<dbReference type="HAMAP" id="MF_00031">
    <property type="entry name" value="DNA_HJ_migration_RuvA"/>
    <property type="match status" value="1"/>
</dbReference>
<evidence type="ECO:0000256" key="5">
    <source>
        <dbReference type="ARBA" id="ARBA00023204"/>
    </source>
</evidence>